<keyword evidence="4" id="KW-0547">Nucleotide-binding</keyword>
<keyword evidence="11" id="KW-1185">Reference proteome</keyword>
<dbReference type="InterPro" id="IPR017932">
    <property type="entry name" value="GATase_2_dom"/>
</dbReference>
<feature type="domain" description="Glutamine amidotransferase type-2" evidence="9">
    <location>
        <begin position="80"/>
        <end position="152"/>
    </location>
</feature>
<dbReference type="Gene3D" id="3.60.20.10">
    <property type="entry name" value="Glutamine Phosphoribosylpyrophosphate, subunit 1, domain 1"/>
    <property type="match status" value="1"/>
</dbReference>
<organism evidence="10 11">
    <name type="scientific">Caenispirillum salinarum AK4</name>
    <dbReference type="NCBI Taxonomy" id="1238182"/>
    <lineage>
        <taxon>Bacteria</taxon>
        <taxon>Pseudomonadati</taxon>
        <taxon>Pseudomonadota</taxon>
        <taxon>Alphaproteobacteria</taxon>
        <taxon>Rhodospirillales</taxon>
        <taxon>Novispirillaceae</taxon>
        <taxon>Caenispirillum</taxon>
    </lineage>
</organism>
<evidence type="ECO:0000256" key="7">
    <source>
        <dbReference type="PIRSR" id="PIRSR001589-3"/>
    </source>
</evidence>
<feature type="domain" description="Asparagine synthetase" evidence="8">
    <location>
        <begin position="229"/>
        <end position="618"/>
    </location>
</feature>
<evidence type="ECO:0000256" key="2">
    <source>
        <dbReference type="ARBA" id="ARBA00005752"/>
    </source>
</evidence>
<dbReference type="InterPro" id="IPR051786">
    <property type="entry name" value="ASN_synthetase/amidase"/>
</dbReference>
<dbReference type="GO" id="GO:0004066">
    <property type="term" value="F:asparagine synthase (glutamine-hydrolyzing) activity"/>
    <property type="evidence" value="ECO:0007669"/>
    <property type="project" value="UniProtKB-EC"/>
</dbReference>
<dbReference type="InterPro" id="IPR001962">
    <property type="entry name" value="Asn_synthase"/>
</dbReference>
<evidence type="ECO:0000256" key="5">
    <source>
        <dbReference type="ARBA" id="ARBA00022840"/>
    </source>
</evidence>
<name>K9H3C1_9PROT</name>
<accession>K9H3C1</accession>
<evidence type="ECO:0000259" key="9">
    <source>
        <dbReference type="Pfam" id="PF13537"/>
    </source>
</evidence>
<evidence type="ECO:0000256" key="1">
    <source>
        <dbReference type="ARBA" id="ARBA00005187"/>
    </source>
</evidence>
<dbReference type="Proteomes" id="UP000009881">
    <property type="component" value="Unassembled WGS sequence"/>
</dbReference>
<dbReference type="SUPFAM" id="SSF52402">
    <property type="entry name" value="Adenine nucleotide alpha hydrolases-like"/>
    <property type="match status" value="1"/>
</dbReference>
<dbReference type="GO" id="GO:0005524">
    <property type="term" value="F:ATP binding"/>
    <property type="evidence" value="ECO:0007669"/>
    <property type="project" value="UniProtKB-KW"/>
</dbReference>
<comment type="caution">
    <text evidence="10">The sequence shown here is derived from an EMBL/GenBank/DDBJ whole genome shotgun (WGS) entry which is preliminary data.</text>
</comment>
<dbReference type="EC" id="6.3.5.4" evidence="3"/>
<proteinExistence type="inferred from homology"/>
<comment type="pathway">
    <text evidence="1">Amino-acid biosynthesis; L-asparagine biosynthesis; L-asparagine from L-aspartate (L-Gln route): step 1/1.</text>
</comment>
<dbReference type="EMBL" id="ANHY01000002">
    <property type="protein sequence ID" value="EKV32745.1"/>
    <property type="molecule type" value="Genomic_DNA"/>
</dbReference>
<dbReference type="CDD" id="cd01991">
    <property type="entry name" value="Asn_synthase_B_C"/>
    <property type="match status" value="1"/>
</dbReference>
<dbReference type="STRING" id="1238182.C882_1583"/>
<comment type="similarity">
    <text evidence="2">Belongs to the asparagine synthetase family.</text>
</comment>
<dbReference type="OrthoDB" id="9763290at2"/>
<evidence type="ECO:0000313" key="10">
    <source>
        <dbReference type="EMBL" id="EKV32745.1"/>
    </source>
</evidence>
<dbReference type="AlphaFoldDB" id="K9H3C1"/>
<protein>
    <recommendedName>
        <fullName evidence="3">asparagine synthase (glutamine-hydrolyzing)</fullName>
        <ecNumber evidence="3">6.3.5.4</ecNumber>
    </recommendedName>
</protein>
<dbReference type="Pfam" id="PF00733">
    <property type="entry name" value="Asn_synthase"/>
    <property type="match status" value="1"/>
</dbReference>
<dbReference type="PANTHER" id="PTHR43284">
    <property type="entry name" value="ASPARAGINE SYNTHETASE (GLUTAMINE-HYDROLYZING)"/>
    <property type="match status" value="1"/>
</dbReference>
<dbReference type="Pfam" id="PF13537">
    <property type="entry name" value="GATase_7"/>
    <property type="match status" value="1"/>
</dbReference>
<comment type="catalytic activity">
    <reaction evidence="6">
        <text>L-aspartate + L-glutamine + ATP + H2O = L-asparagine + L-glutamate + AMP + diphosphate + H(+)</text>
        <dbReference type="Rhea" id="RHEA:12228"/>
        <dbReference type="ChEBI" id="CHEBI:15377"/>
        <dbReference type="ChEBI" id="CHEBI:15378"/>
        <dbReference type="ChEBI" id="CHEBI:29985"/>
        <dbReference type="ChEBI" id="CHEBI:29991"/>
        <dbReference type="ChEBI" id="CHEBI:30616"/>
        <dbReference type="ChEBI" id="CHEBI:33019"/>
        <dbReference type="ChEBI" id="CHEBI:58048"/>
        <dbReference type="ChEBI" id="CHEBI:58359"/>
        <dbReference type="ChEBI" id="CHEBI:456215"/>
        <dbReference type="EC" id="6.3.5.4"/>
    </reaction>
</comment>
<sequence>MSGFCGWIGGPAVPDARGSLHSMLDALPEPTDMIRQAFAGAAGAVGCAVHAAAGGFRAADGLAAVWDGSPWWRDEDLAATARAHGHAAALLDGWRRHGAGVLERLAGHVSVAVVDPATGRALAAIDRAGVQSLAYAETPGGGVVFGGTVDAVAAHPAVAADGLSPQAFHDYLYFVDRVPAPETIRPGVRKLVPGECLVHEAGRTRVTRYWTMPYAPDRAADEAALAGRLRSTLGAAVRRAVADEAPQRVGAFLSGGLDSSTVAGLLADAVDGDRPARAFTIGFEDAAYDESAYARITAEHFGLDHDVTTVRPADVAAVFDAVATAYDEPFGNSSAVPALLCAQRARAAGVDLLLAGDGGDELFAGNARYLKDRVFQRYTRIPGVLRKALIEPVAGRLSRDSHVTLFRKTARYVAQARLPMPVRVTREGLLSHLPAEAVLAPELLAEVDRTAPERLVTDIWDAAETQSDLMRFMALDLRLTLADGDLRKVGRMCAMAGVRVRYPMLDDDVMAFSATLPPELLCKGGRLRGFYKDAFAGVLPRAILDKPKHGFGLPYLEFLRTDPALNAMAREAIDDLKRENLFRPAFLDAEVKALAAPEAQGDGALSIAWDLVTLHRWLARRRDRPAGVRAPVAGAAE</sequence>
<dbReference type="InterPro" id="IPR029055">
    <property type="entry name" value="Ntn_hydrolases_N"/>
</dbReference>
<gene>
    <name evidence="10" type="ORF">C882_1583</name>
</gene>
<dbReference type="eggNOG" id="COG0367">
    <property type="taxonomic scope" value="Bacteria"/>
</dbReference>
<dbReference type="PATRIC" id="fig|1238182.3.peg.121"/>
<dbReference type="GO" id="GO:0006529">
    <property type="term" value="P:asparagine biosynthetic process"/>
    <property type="evidence" value="ECO:0007669"/>
    <property type="project" value="InterPro"/>
</dbReference>
<dbReference type="InterPro" id="IPR006426">
    <property type="entry name" value="Asn_synth_AEB"/>
</dbReference>
<feature type="site" description="Important for beta-aspartyl-AMP intermediate formation" evidence="7">
    <location>
        <position position="357"/>
    </location>
</feature>
<evidence type="ECO:0000256" key="6">
    <source>
        <dbReference type="ARBA" id="ARBA00048741"/>
    </source>
</evidence>
<dbReference type="Gene3D" id="3.40.50.620">
    <property type="entry name" value="HUPs"/>
    <property type="match status" value="1"/>
</dbReference>
<dbReference type="SUPFAM" id="SSF56235">
    <property type="entry name" value="N-terminal nucleophile aminohydrolases (Ntn hydrolases)"/>
    <property type="match status" value="1"/>
</dbReference>
<dbReference type="InterPro" id="IPR014729">
    <property type="entry name" value="Rossmann-like_a/b/a_fold"/>
</dbReference>
<evidence type="ECO:0000256" key="3">
    <source>
        <dbReference type="ARBA" id="ARBA00012737"/>
    </source>
</evidence>
<dbReference type="GO" id="GO:0005829">
    <property type="term" value="C:cytosol"/>
    <property type="evidence" value="ECO:0007669"/>
    <property type="project" value="TreeGrafter"/>
</dbReference>
<keyword evidence="5" id="KW-0067">ATP-binding</keyword>
<dbReference type="RefSeq" id="WP_009538572.1">
    <property type="nucleotide sequence ID" value="NZ_ANHY01000002.1"/>
</dbReference>
<evidence type="ECO:0000259" key="8">
    <source>
        <dbReference type="Pfam" id="PF00733"/>
    </source>
</evidence>
<dbReference type="PIRSF" id="PIRSF001589">
    <property type="entry name" value="Asn_synthetase_glu-h"/>
    <property type="match status" value="1"/>
</dbReference>
<evidence type="ECO:0000256" key="4">
    <source>
        <dbReference type="ARBA" id="ARBA00022741"/>
    </source>
</evidence>
<evidence type="ECO:0000313" key="11">
    <source>
        <dbReference type="Proteomes" id="UP000009881"/>
    </source>
</evidence>
<reference evidence="10 11" key="1">
    <citation type="journal article" date="2013" name="Genome Announc.">
        <title>Draft Genome Sequence of an Alphaproteobacterium, Caenispirillum salinarum AK4(T), Isolated from a Solar Saltern.</title>
        <authorList>
            <person name="Khatri I."/>
            <person name="Singh A."/>
            <person name="Korpole S."/>
            <person name="Pinnaka A.K."/>
            <person name="Subramanian S."/>
        </authorList>
    </citation>
    <scope>NUCLEOTIDE SEQUENCE [LARGE SCALE GENOMIC DNA]</scope>
    <source>
        <strain evidence="10 11">AK4</strain>
    </source>
</reference>
<dbReference type="PANTHER" id="PTHR43284:SF1">
    <property type="entry name" value="ASPARAGINE SYNTHETASE"/>
    <property type="match status" value="1"/>
</dbReference>